<name>A0A1M6VY71_9BACT</name>
<dbReference type="GO" id="GO:0005085">
    <property type="term" value="F:guanyl-nucleotide exchange factor activity"/>
    <property type="evidence" value="ECO:0007669"/>
    <property type="project" value="InterPro"/>
</dbReference>
<dbReference type="Proteomes" id="UP000183994">
    <property type="component" value="Unassembled WGS sequence"/>
</dbReference>
<dbReference type="AlphaFoldDB" id="A0A1M6VY71"/>
<dbReference type="Gene3D" id="3.30.450.30">
    <property type="entry name" value="Dynein light chain 2a, cytoplasmic"/>
    <property type="match status" value="1"/>
</dbReference>
<keyword evidence="3" id="KW-1185">Reference proteome</keyword>
<organism evidence="2 3">
    <name type="scientific">Desulfatibacillum alkenivorans DSM 16219</name>
    <dbReference type="NCBI Taxonomy" id="1121393"/>
    <lineage>
        <taxon>Bacteria</taxon>
        <taxon>Pseudomonadati</taxon>
        <taxon>Thermodesulfobacteriota</taxon>
        <taxon>Desulfobacteria</taxon>
        <taxon>Desulfobacterales</taxon>
        <taxon>Desulfatibacillaceae</taxon>
        <taxon>Desulfatibacillum</taxon>
    </lineage>
</organism>
<dbReference type="GO" id="GO:0060090">
    <property type="term" value="F:molecular adaptor activity"/>
    <property type="evidence" value="ECO:0007669"/>
    <property type="project" value="InterPro"/>
</dbReference>
<evidence type="ECO:0000313" key="3">
    <source>
        <dbReference type="Proteomes" id="UP000183994"/>
    </source>
</evidence>
<protein>
    <submittedName>
        <fullName evidence="2">Predicted regulator of Ras-like GTPase activity, Roadblock/LC7/MglB family</fullName>
    </submittedName>
</protein>
<evidence type="ECO:0000259" key="1">
    <source>
        <dbReference type="SMART" id="SM00960"/>
    </source>
</evidence>
<feature type="domain" description="Roadblock/LAMTOR2" evidence="1">
    <location>
        <begin position="13"/>
        <end position="104"/>
    </location>
</feature>
<dbReference type="GO" id="GO:0032008">
    <property type="term" value="P:positive regulation of TOR signaling"/>
    <property type="evidence" value="ECO:0007669"/>
    <property type="project" value="InterPro"/>
</dbReference>
<reference evidence="3" key="1">
    <citation type="submission" date="2016-11" db="EMBL/GenBank/DDBJ databases">
        <authorList>
            <person name="Varghese N."/>
            <person name="Submissions S."/>
        </authorList>
    </citation>
    <scope>NUCLEOTIDE SEQUENCE [LARGE SCALE GENOMIC DNA]</scope>
    <source>
        <strain evidence="3">DSM 16219</strain>
    </source>
</reference>
<dbReference type="RefSeq" id="WP_015947253.1">
    <property type="nucleotide sequence ID" value="NZ_FQZU01000036.1"/>
</dbReference>
<sequence>MEYGFGQKELDRVESILKEELIDIGVNVTLLIDMAGNIIARCDDGNCQHDLYSLAALAAGNFGAVNAMAQIVGEENFTLLFHKGESESIHFSKVEDDFLLITIFGNDVSLGFLRLRVEEVAKKIKDSLLYKTMLLANLLDSESDAD</sequence>
<gene>
    <name evidence="2" type="ORF">SAMN02745216_04213</name>
</gene>
<dbReference type="EMBL" id="FQZU01000036">
    <property type="protein sequence ID" value="SHK86472.1"/>
    <property type="molecule type" value="Genomic_DNA"/>
</dbReference>
<dbReference type="SMART" id="SM00960">
    <property type="entry name" value="Robl_LC7"/>
    <property type="match status" value="1"/>
</dbReference>
<proteinExistence type="predicted"/>
<dbReference type="OrthoDB" id="9790687at2"/>
<evidence type="ECO:0000313" key="2">
    <source>
        <dbReference type="EMBL" id="SHK86472.1"/>
    </source>
</evidence>
<dbReference type="InterPro" id="IPR004942">
    <property type="entry name" value="Roadblock/LAMTOR2_dom"/>
</dbReference>
<dbReference type="PANTHER" id="PTHR13323">
    <property type="entry name" value="LATE ENDOSOMAL/LYSOSOMAL MP1 INTERACTING PROTEIN"/>
    <property type="match status" value="1"/>
</dbReference>
<dbReference type="Pfam" id="PF03259">
    <property type="entry name" value="Robl_LC7"/>
    <property type="match status" value="1"/>
</dbReference>
<dbReference type="STRING" id="1121393.SAMN02745216_04213"/>
<dbReference type="InterPro" id="IPR037587">
    <property type="entry name" value="LAMTOR2-like"/>
</dbReference>
<accession>A0A1M6VY71</accession>
<dbReference type="SUPFAM" id="SSF103196">
    <property type="entry name" value="Roadblock/LC7 domain"/>
    <property type="match status" value="1"/>
</dbReference>